<dbReference type="PANTHER" id="PTHR43102">
    <property type="entry name" value="SLR1143 PROTEIN"/>
    <property type="match status" value="1"/>
</dbReference>
<evidence type="ECO:0000313" key="7">
    <source>
        <dbReference type="EMBL" id="KDO34148.1"/>
    </source>
</evidence>
<dbReference type="RefSeq" id="XP_012195203.1">
    <property type="nucleotide sequence ID" value="XM_012339813.1"/>
</dbReference>
<dbReference type="InterPro" id="IPR017455">
    <property type="entry name" value="Znf_FYVE-rel"/>
</dbReference>
<dbReference type="Pfam" id="PF01590">
    <property type="entry name" value="GAF"/>
    <property type="match status" value="1"/>
</dbReference>
<evidence type="ECO:0000256" key="5">
    <source>
        <dbReference type="SAM" id="MobiDB-lite"/>
    </source>
</evidence>
<accession>A0A067CUH3</accession>
<organism evidence="7 8">
    <name type="scientific">Saprolegnia parasitica (strain CBS 223.65)</name>
    <dbReference type="NCBI Taxonomy" id="695850"/>
    <lineage>
        <taxon>Eukaryota</taxon>
        <taxon>Sar</taxon>
        <taxon>Stramenopiles</taxon>
        <taxon>Oomycota</taxon>
        <taxon>Saprolegniomycetes</taxon>
        <taxon>Saprolegniales</taxon>
        <taxon>Saprolegniaceae</taxon>
        <taxon>Saprolegnia</taxon>
    </lineage>
</organism>
<feature type="region of interest" description="Disordered" evidence="5">
    <location>
        <begin position="1"/>
        <end position="24"/>
    </location>
</feature>
<evidence type="ECO:0000256" key="1">
    <source>
        <dbReference type="ARBA" id="ARBA00022723"/>
    </source>
</evidence>
<dbReference type="VEuPathDB" id="FungiDB:SPRG_19004"/>
<proteinExistence type="predicted"/>
<evidence type="ECO:0000256" key="3">
    <source>
        <dbReference type="ARBA" id="ARBA00022833"/>
    </source>
</evidence>
<evidence type="ECO:0000313" key="8">
    <source>
        <dbReference type="Proteomes" id="UP000030745"/>
    </source>
</evidence>
<sequence>MDGDKSPFARKSPKTPSGRFDFGQPPLAISQIIHPDDWVDHGHRRKCYVCAKVFNKLLRRKHNCRMCGEVICSKCRVCLVCVQKIPVMHAAVDARRPDRRSSGHTILDDPAHSSSSSFFVFHDDHMSVTSQSNISSAYSNETEMQLCSYRLDYDWEYPWPKPPPVPSPVEKQTTEMLKMLDILDSAREDAFDRIAASARKSVSSHCKAACVAFMDYKHQRQWFKAYLGLGQAEMPTMVSFCAHTMYLLDVTVVLDTTKDERFCKNPLVTTESTNFRFYAGAPVIVENVCIGTVFVVDSEPRSSLSDVDTLKLTKLAQLTSQLLLERKMLPAHCSIKGGVRSMNRSSSAPSMDQMTLDRQQDEIKAMAKARKRSLEPTPVSLPPPSTPPSTPGEGVSPSMEAMLMNLLSKTTETQQQIATQQGTLFGKLEEHNTQISKLAEAVARMEAKLSTEDDPPTTQ</sequence>
<gene>
    <name evidence="7" type="ORF">SPRG_19004</name>
</gene>
<feature type="region of interest" description="Disordered" evidence="5">
    <location>
        <begin position="366"/>
        <end position="396"/>
    </location>
</feature>
<dbReference type="GeneID" id="24140452"/>
<dbReference type="STRING" id="695850.A0A067CUH3"/>
<dbReference type="SMART" id="SM00064">
    <property type="entry name" value="FYVE"/>
    <property type="match status" value="1"/>
</dbReference>
<dbReference type="InterPro" id="IPR003018">
    <property type="entry name" value="GAF"/>
</dbReference>
<dbReference type="PANTHER" id="PTHR43102:SF2">
    <property type="entry name" value="GAF DOMAIN-CONTAINING PROTEIN"/>
    <property type="match status" value="1"/>
</dbReference>
<feature type="domain" description="FYVE-type" evidence="6">
    <location>
        <begin position="41"/>
        <end position="75"/>
    </location>
</feature>
<evidence type="ECO:0000256" key="2">
    <source>
        <dbReference type="ARBA" id="ARBA00022771"/>
    </source>
</evidence>
<dbReference type="SUPFAM" id="SSF55781">
    <property type="entry name" value="GAF domain-like"/>
    <property type="match status" value="1"/>
</dbReference>
<dbReference type="InterPro" id="IPR013083">
    <property type="entry name" value="Znf_RING/FYVE/PHD"/>
</dbReference>
<dbReference type="KEGG" id="spar:SPRG_19004"/>
<evidence type="ECO:0000256" key="4">
    <source>
        <dbReference type="PROSITE-ProRule" id="PRU00091"/>
    </source>
</evidence>
<name>A0A067CUH3_SAPPC</name>
<dbReference type="Gene3D" id="3.30.450.40">
    <property type="match status" value="1"/>
</dbReference>
<keyword evidence="3" id="KW-0862">Zinc</keyword>
<dbReference type="OMA" id="IVENVCI"/>
<feature type="compositionally biased region" description="Pro residues" evidence="5">
    <location>
        <begin position="379"/>
        <end position="390"/>
    </location>
</feature>
<dbReference type="SUPFAM" id="SSF57903">
    <property type="entry name" value="FYVE/PHD zinc finger"/>
    <property type="match status" value="1"/>
</dbReference>
<dbReference type="InterPro" id="IPR000306">
    <property type="entry name" value="Znf_FYVE"/>
</dbReference>
<reference evidence="7 8" key="1">
    <citation type="journal article" date="2013" name="PLoS Genet.">
        <title>Distinctive expansion of potential virulence genes in the genome of the oomycete fish pathogen Saprolegnia parasitica.</title>
        <authorList>
            <person name="Jiang R.H."/>
            <person name="de Bruijn I."/>
            <person name="Haas B.J."/>
            <person name="Belmonte R."/>
            <person name="Lobach L."/>
            <person name="Christie J."/>
            <person name="van den Ackerveken G."/>
            <person name="Bottin A."/>
            <person name="Bulone V."/>
            <person name="Diaz-Moreno S.M."/>
            <person name="Dumas B."/>
            <person name="Fan L."/>
            <person name="Gaulin E."/>
            <person name="Govers F."/>
            <person name="Grenville-Briggs L.J."/>
            <person name="Horner N.R."/>
            <person name="Levin J.Z."/>
            <person name="Mammella M."/>
            <person name="Meijer H.J."/>
            <person name="Morris P."/>
            <person name="Nusbaum C."/>
            <person name="Oome S."/>
            <person name="Phillips A.J."/>
            <person name="van Rooyen D."/>
            <person name="Rzeszutek E."/>
            <person name="Saraiva M."/>
            <person name="Secombes C.J."/>
            <person name="Seidl M.F."/>
            <person name="Snel B."/>
            <person name="Stassen J.H."/>
            <person name="Sykes S."/>
            <person name="Tripathy S."/>
            <person name="van den Berg H."/>
            <person name="Vega-Arreguin J.C."/>
            <person name="Wawra S."/>
            <person name="Young S.K."/>
            <person name="Zeng Q."/>
            <person name="Dieguez-Uribeondo J."/>
            <person name="Russ C."/>
            <person name="Tyler B.M."/>
            <person name="van West P."/>
        </authorList>
    </citation>
    <scope>NUCLEOTIDE SEQUENCE [LARGE SCALE GENOMIC DNA]</scope>
    <source>
        <strain evidence="7 8">CBS 223.65</strain>
    </source>
</reference>
<dbReference type="Proteomes" id="UP000030745">
    <property type="component" value="Unassembled WGS sequence"/>
</dbReference>
<dbReference type="Pfam" id="PF01363">
    <property type="entry name" value="FYVE"/>
    <property type="match status" value="1"/>
</dbReference>
<dbReference type="Gene3D" id="3.30.40.10">
    <property type="entry name" value="Zinc/RING finger domain, C3HC4 (zinc finger)"/>
    <property type="match status" value="1"/>
</dbReference>
<dbReference type="GO" id="GO:0008270">
    <property type="term" value="F:zinc ion binding"/>
    <property type="evidence" value="ECO:0007669"/>
    <property type="project" value="UniProtKB-KW"/>
</dbReference>
<dbReference type="AlphaFoldDB" id="A0A067CUH3"/>
<keyword evidence="8" id="KW-1185">Reference proteome</keyword>
<keyword evidence="2 4" id="KW-0863">Zinc-finger</keyword>
<dbReference type="PROSITE" id="PS50178">
    <property type="entry name" value="ZF_FYVE"/>
    <property type="match status" value="1"/>
</dbReference>
<dbReference type="EMBL" id="KK583191">
    <property type="protein sequence ID" value="KDO34148.1"/>
    <property type="molecule type" value="Genomic_DNA"/>
</dbReference>
<evidence type="ECO:0000259" key="6">
    <source>
        <dbReference type="PROSITE" id="PS50178"/>
    </source>
</evidence>
<dbReference type="InterPro" id="IPR011011">
    <property type="entry name" value="Znf_FYVE_PHD"/>
</dbReference>
<keyword evidence="1" id="KW-0479">Metal-binding</keyword>
<protein>
    <recommendedName>
        <fullName evidence="6">FYVE-type domain-containing protein</fullName>
    </recommendedName>
</protein>
<dbReference type="OrthoDB" id="303614at2759"/>
<dbReference type="InterPro" id="IPR029016">
    <property type="entry name" value="GAF-like_dom_sf"/>
</dbReference>